<dbReference type="GO" id="GO:0003700">
    <property type="term" value="F:DNA-binding transcription factor activity"/>
    <property type="evidence" value="ECO:0007669"/>
    <property type="project" value="TreeGrafter"/>
</dbReference>
<keyword evidence="2" id="KW-0805">Transcription regulation</keyword>
<dbReference type="Proteomes" id="UP000813672">
    <property type="component" value="Unassembled WGS sequence"/>
</dbReference>
<dbReference type="InterPro" id="IPR050109">
    <property type="entry name" value="HTH-type_TetR-like_transc_reg"/>
</dbReference>
<dbReference type="PANTHER" id="PTHR30055">
    <property type="entry name" value="HTH-TYPE TRANSCRIPTIONAL REGULATOR RUTR"/>
    <property type="match status" value="1"/>
</dbReference>
<evidence type="ECO:0000313" key="8">
    <source>
        <dbReference type="Proteomes" id="UP000813672"/>
    </source>
</evidence>
<dbReference type="GO" id="GO:0000976">
    <property type="term" value="F:transcription cis-regulatory region binding"/>
    <property type="evidence" value="ECO:0007669"/>
    <property type="project" value="TreeGrafter"/>
</dbReference>
<dbReference type="PROSITE" id="PS01081">
    <property type="entry name" value="HTH_TETR_1"/>
    <property type="match status" value="1"/>
</dbReference>
<evidence type="ECO:0000256" key="5">
    <source>
        <dbReference type="PROSITE-ProRule" id="PRU00335"/>
    </source>
</evidence>
<dbReference type="Pfam" id="PF00440">
    <property type="entry name" value="TetR_N"/>
    <property type="match status" value="1"/>
</dbReference>
<evidence type="ECO:0000313" key="7">
    <source>
        <dbReference type="EMBL" id="MCE8537958.1"/>
    </source>
</evidence>
<keyword evidence="3 5" id="KW-0238">DNA-binding</keyword>
<feature type="DNA-binding region" description="H-T-H motif" evidence="5">
    <location>
        <begin position="45"/>
        <end position="64"/>
    </location>
</feature>
<dbReference type="InterPro" id="IPR009057">
    <property type="entry name" value="Homeodomain-like_sf"/>
</dbReference>
<reference evidence="7" key="1">
    <citation type="journal article" date="2021" name="Environ. Microbiol.">
        <title>Cryptic niche differentiation of novel sediment ecotypes of Rugeria pomeroyi correlates with nitrate respiration.</title>
        <authorList>
            <person name="Lin X."/>
            <person name="McNichol J."/>
            <person name="Chu X."/>
            <person name="Qian Y."/>
            <person name="Luo H."/>
        </authorList>
    </citation>
    <scope>NUCLEOTIDE SEQUENCE</scope>
    <source>
        <strain evidence="7">SZCCDBB064</strain>
    </source>
</reference>
<dbReference type="InterPro" id="IPR023772">
    <property type="entry name" value="DNA-bd_HTH_TetR-type_CS"/>
</dbReference>
<dbReference type="AlphaFoldDB" id="A0A9Q3ZMC6"/>
<dbReference type="SUPFAM" id="SSF48498">
    <property type="entry name" value="Tetracyclin repressor-like, C-terminal domain"/>
    <property type="match status" value="1"/>
</dbReference>
<name>A0A9Q3ZMC6_9RHOB</name>
<dbReference type="InterPro" id="IPR039538">
    <property type="entry name" value="BetI_C"/>
</dbReference>
<evidence type="ECO:0000256" key="1">
    <source>
        <dbReference type="ARBA" id="ARBA00022491"/>
    </source>
</evidence>
<organism evidence="7 8">
    <name type="scientific">Ruegeria pomeroyi</name>
    <dbReference type="NCBI Taxonomy" id="89184"/>
    <lineage>
        <taxon>Bacteria</taxon>
        <taxon>Pseudomonadati</taxon>
        <taxon>Pseudomonadota</taxon>
        <taxon>Alphaproteobacteria</taxon>
        <taxon>Rhodobacterales</taxon>
        <taxon>Roseobacteraceae</taxon>
        <taxon>Ruegeria</taxon>
    </lineage>
</organism>
<keyword evidence="1" id="KW-0678">Repressor</keyword>
<evidence type="ECO:0000256" key="2">
    <source>
        <dbReference type="ARBA" id="ARBA00023015"/>
    </source>
</evidence>
<proteinExistence type="predicted"/>
<comment type="caution">
    <text evidence="7">The sequence shown here is derived from an EMBL/GenBank/DDBJ whole genome shotgun (WGS) entry which is preliminary data.</text>
</comment>
<evidence type="ECO:0000256" key="3">
    <source>
        <dbReference type="ARBA" id="ARBA00023125"/>
    </source>
</evidence>
<feature type="domain" description="HTH tetR-type" evidence="6">
    <location>
        <begin position="22"/>
        <end position="82"/>
    </location>
</feature>
<sequence>MLILVSYKSLIIGAGMARKTAATRKAEIVATTLRLADELGPDRLTTQAVADAVGLTQPGVFRHFPTKQVLWQAVAETIDATMTEAWETALAGSPAPLDRLALLIRTQLRQIEGNPAIPAILHSRELQTENTDLRDRFRSLMMRFQALLRAELIAARDAGQICGDIDADDGAVLLISLVQGLAIRWALGNRSFPLEFEGARLVGAQIRLFRTDAAKEIRT</sequence>
<dbReference type="EMBL" id="JAGQAF010000005">
    <property type="protein sequence ID" value="MCE8537958.1"/>
    <property type="molecule type" value="Genomic_DNA"/>
</dbReference>
<dbReference type="InterPro" id="IPR001647">
    <property type="entry name" value="HTH_TetR"/>
</dbReference>
<dbReference type="Pfam" id="PF13977">
    <property type="entry name" value="TetR_C_6"/>
    <property type="match status" value="1"/>
</dbReference>
<evidence type="ECO:0000259" key="6">
    <source>
        <dbReference type="PROSITE" id="PS50977"/>
    </source>
</evidence>
<keyword evidence="4" id="KW-0804">Transcription</keyword>
<dbReference type="PANTHER" id="PTHR30055:SF240">
    <property type="entry name" value="HTH-TYPE TRANSCRIPTIONAL REGULATOR ACRR"/>
    <property type="match status" value="1"/>
</dbReference>
<accession>A0A9Q3ZMC6</accession>
<dbReference type="SUPFAM" id="SSF46689">
    <property type="entry name" value="Homeodomain-like"/>
    <property type="match status" value="1"/>
</dbReference>
<gene>
    <name evidence="7" type="ORF">KBY27_10860</name>
</gene>
<dbReference type="Gene3D" id="1.10.357.10">
    <property type="entry name" value="Tetracycline Repressor, domain 2"/>
    <property type="match status" value="1"/>
</dbReference>
<dbReference type="PROSITE" id="PS50977">
    <property type="entry name" value="HTH_TETR_2"/>
    <property type="match status" value="1"/>
</dbReference>
<evidence type="ECO:0000256" key="4">
    <source>
        <dbReference type="ARBA" id="ARBA00023163"/>
    </source>
</evidence>
<protein>
    <submittedName>
        <fullName evidence="7">TetR/AcrR family transcriptional regulator</fullName>
    </submittedName>
</protein>
<dbReference type="InterPro" id="IPR036271">
    <property type="entry name" value="Tet_transcr_reg_TetR-rel_C_sf"/>
</dbReference>